<evidence type="ECO:0000313" key="2">
    <source>
        <dbReference type="EMBL" id="QDV68709.1"/>
    </source>
</evidence>
<dbReference type="SUPFAM" id="SSF53474">
    <property type="entry name" value="alpha/beta-Hydrolases"/>
    <property type="match status" value="1"/>
</dbReference>
<accession>A0A518JT37</accession>
<dbReference type="PANTHER" id="PTHR37946">
    <property type="entry name" value="SLL1969 PROTEIN"/>
    <property type="match status" value="1"/>
</dbReference>
<dbReference type="GO" id="GO:0016787">
    <property type="term" value="F:hydrolase activity"/>
    <property type="evidence" value="ECO:0007669"/>
    <property type="project" value="UniProtKB-KW"/>
</dbReference>
<dbReference type="EMBL" id="CP036348">
    <property type="protein sequence ID" value="QDV68709.1"/>
    <property type="molecule type" value="Genomic_DNA"/>
</dbReference>
<evidence type="ECO:0000313" key="3">
    <source>
        <dbReference type="Proteomes" id="UP000315082"/>
    </source>
</evidence>
<reference evidence="2 3" key="1">
    <citation type="submission" date="2019-02" db="EMBL/GenBank/DDBJ databases">
        <title>Deep-cultivation of Planctomycetes and their phenomic and genomic characterization uncovers novel biology.</title>
        <authorList>
            <person name="Wiegand S."/>
            <person name="Jogler M."/>
            <person name="Boedeker C."/>
            <person name="Pinto D."/>
            <person name="Vollmers J."/>
            <person name="Rivas-Marin E."/>
            <person name="Kohn T."/>
            <person name="Peeters S.H."/>
            <person name="Heuer A."/>
            <person name="Rast P."/>
            <person name="Oberbeckmann S."/>
            <person name="Bunk B."/>
            <person name="Jeske O."/>
            <person name="Meyerdierks A."/>
            <person name="Storesund J.E."/>
            <person name="Kallscheuer N."/>
            <person name="Luecker S."/>
            <person name="Lage O.M."/>
            <person name="Pohl T."/>
            <person name="Merkel B.J."/>
            <person name="Hornburger P."/>
            <person name="Mueller R.-W."/>
            <person name="Bruemmer F."/>
            <person name="Labrenz M."/>
            <person name="Spormann A.M."/>
            <person name="Op den Camp H."/>
            <person name="Overmann J."/>
            <person name="Amann R."/>
            <person name="Jetten M.S.M."/>
            <person name="Mascher T."/>
            <person name="Medema M.H."/>
            <person name="Devos D.P."/>
            <person name="Kaster A.-K."/>
            <person name="Ovreas L."/>
            <person name="Rohde M."/>
            <person name="Galperin M.Y."/>
            <person name="Jogler C."/>
        </authorList>
    </citation>
    <scope>NUCLEOTIDE SEQUENCE [LARGE SCALE GENOMIC DNA]</scope>
    <source>
        <strain evidence="2 3">Poly24</strain>
    </source>
</reference>
<proteinExistence type="predicted"/>
<dbReference type="KEGG" id="rcf:Poly24_24220"/>
<keyword evidence="3" id="KW-1185">Reference proteome</keyword>
<dbReference type="AlphaFoldDB" id="A0A518JT37"/>
<protein>
    <submittedName>
        <fullName evidence="2">Alpha/beta hydrolase family protein</fullName>
    </submittedName>
</protein>
<organism evidence="2 3">
    <name type="scientific">Rosistilla carotiformis</name>
    <dbReference type="NCBI Taxonomy" id="2528017"/>
    <lineage>
        <taxon>Bacteria</taxon>
        <taxon>Pseudomonadati</taxon>
        <taxon>Planctomycetota</taxon>
        <taxon>Planctomycetia</taxon>
        <taxon>Pirellulales</taxon>
        <taxon>Pirellulaceae</taxon>
        <taxon>Rosistilla</taxon>
    </lineage>
</organism>
<dbReference type="Proteomes" id="UP000315082">
    <property type="component" value="Chromosome"/>
</dbReference>
<dbReference type="InterPro" id="IPR029058">
    <property type="entry name" value="AB_hydrolase_fold"/>
</dbReference>
<name>A0A518JT37_9BACT</name>
<dbReference type="InterPro" id="IPR000073">
    <property type="entry name" value="AB_hydrolase_1"/>
</dbReference>
<dbReference type="Gene3D" id="3.40.50.1820">
    <property type="entry name" value="alpha/beta hydrolase"/>
    <property type="match status" value="1"/>
</dbReference>
<gene>
    <name evidence="2" type="ORF">Poly24_24220</name>
</gene>
<keyword evidence="2" id="KW-0378">Hydrolase</keyword>
<feature type="domain" description="AB hydrolase-1" evidence="1">
    <location>
        <begin position="362"/>
        <end position="620"/>
    </location>
</feature>
<evidence type="ECO:0000259" key="1">
    <source>
        <dbReference type="Pfam" id="PF12697"/>
    </source>
</evidence>
<sequence>MIDHGGCPLFGLLHIKSVVHQRLFLATFCQAIALLAITGCGCMRANHLRPPTIVSPSAASCWTGGWLAWGRPFSGQAGIDDFDCFRTQALQRPSPEASIAVGEKAYAVAERLHLQKDRRAIDYWAQTIAWLDDAQRHTGLFHRNDSNTRIAGVRKSAMIRILSCGQTYGRLDPSSHLTLHGANGDVRIPIVHQGFAWRQSDFQRLDVFEPPASAVGNICGRGVPLVVFTSGKACRPTACDSCSQCDGGDSAHSRCGSFLDPQLPFAATALINLPTSIFQPQSGCDGGIFGDQPAASLTLVNPLANETLDAYRGIAKSPAMPLFYARQNSQFKPLAAFMGGDNGIDRPELKFLEPYQADKIPLILVHGLLSNPATFLEVADAVRADTQLAHRYQIWVFRYPTGDEFLASTAMLRQQLAAAFACHSNDAVEIGQRPAQRAVIVGHSLGGLVAKLQVTDSGDRLWRSIANVPLEQLRASPEEIAKLRRSFFFRADPNIGRVVYIATPHQGSPWASRCIGRIGSSLAGSRTRDRQNFQRLTAANPGVFSGEFSDSSPSSVDLLRPTSQLLQALAATPSSRRVVIDSIIGDKLPLPRSGPSDLVVPVASAYRKEAESTAIVDATHTTILRSNATHQVLLKILRSHLDESSSAGCDCLVDRSPMEPSITIESSKPSADVSRAIGAVHACAL</sequence>
<dbReference type="PANTHER" id="PTHR37946:SF1">
    <property type="entry name" value="SLL1969 PROTEIN"/>
    <property type="match status" value="1"/>
</dbReference>
<dbReference type="Pfam" id="PF12697">
    <property type="entry name" value="Abhydrolase_6"/>
    <property type="match status" value="1"/>
</dbReference>